<gene>
    <name evidence="1" type="ORF">IZT61_02820</name>
</gene>
<evidence type="ECO:0000313" key="2">
    <source>
        <dbReference type="Proteomes" id="UP000594759"/>
    </source>
</evidence>
<organism evidence="1 2">
    <name type="scientific">Pedobacter endophyticus</name>
    <dbReference type="NCBI Taxonomy" id="2789740"/>
    <lineage>
        <taxon>Bacteria</taxon>
        <taxon>Pseudomonadati</taxon>
        <taxon>Bacteroidota</taxon>
        <taxon>Sphingobacteriia</taxon>
        <taxon>Sphingobacteriales</taxon>
        <taxon>Sphingobacteriaceae</taxon>
        <taxon>Pedobacter</taxon>
    </lineage>
</organism>
<proteinExistence type="predicted"/>
<dbReference type="RefSeq" id="WP_196099685.1">
    <property type="nucleotide sequence ID" value="NZ_CP064939.1"/>
</dbReference>
<keyword evidence="2" id="KW-1185">Reference proteome</keyword>
<protein>
    <submittedName>
        <fullName evidence="1">Uncharacterized protein</fullName>
    </submittedName>
</protein>
<dbReference type="Proteomes" id="UP000594759">
    <property type="component" value="Chromosome"/>
</dbReference>
<dbReference type="KEGG" id="pex:IZT61_02820"/>
<dbReference type="AlphaFoldDB" id="A0A7S9L0J2"/>
<sequence>MSLDRICGNKIFAFAEKENRENKIIRVVISSEVQRSREIFSTRFKDFSATVEMTVCSKHKVVFPAQAGILKLLALRFSIELGMTNGKDFSAALKMTVRFDNKVVFPAQAGILKHFALRFPIELGMTNGKDFSVKAVVIAKPGLCELKQSDLLNEIASSFLLAMTICLKTENSKLLTANCLKIPPFLST</sequence>
<accession>A0A7S9L0J2</accession>
<reference evidence="1 2" key="1">
    <citation type="submission" date="2020-11" db="EMBL/GenBank/DDBJ databases">
        <title>Pedobacter endophytica, an endophytic bacteria isolated form Carex pumila.</title>
        <authorList>
            <person name="Peng Y."/>
            <person name="Jiang L."/>
            <person name="Lee J."/>
        </authorList>
    </citation>
    <scope>NUCLEOTIDE SEQUENCE [LARGE SCALE GENOMIC DNA]</scope>
    <source>
        <strain evidence="1 2">JBR3-12</strain>
    </source>
</reference>
<evidence type="ECO:0000313" key="1">
    <source>
        <dbReference type="EMBL" id="QPH40229.1"/>
    </source>
</evidence>
<dbReference type="EMBL" id="CP064939">
    <property type="protein sequence ID" value="QPH40229.1"/>
    <property type="molecule type" value="Genomic_DNA"/>
</dbReference>
<name>A0A7S9L0J2_9SPHI</name>